<name>A0A6M3XPX8_9ZZZZ</name>
<accession>A0A6M3XPX8</accession>
<dbReference type="AlphaFoldDB" id="A0A6M3XPX8"/>
<sequence>MNRSELIAQLHLSIQDERHDIYEKMFCVALLGEGTDVTARVLKSYNEMKDVLQGGRDEPSQTSP</sequence>
<evidence type="ECO:0000313" key="1">
    <source>
        <dbReference type="EMBL" id="QJH99832.1"/>
    </source>
</evidence>
<gene>
    <name evidence="1" type="ORF">TM448B01698_0010</name>
</gene>
<proteinExistence type="predicted"/>
<reference evidence="1" key="1">
    <citation type="submission" date="2020-03" db="EMBL/GenBank/DDBJ databases">
        <title>The deep terrestrial virosphere.</title>
        <authorList>
            <person name="Holmfeldt K."/>
            <person name="Nilsson E."/>
            <person name="Simone D."/>
            <person name="Lopez-Fernandez M."/>
            <person name="Wu X."/>
            <person name="de Brujin I."/>
            <person name="Lundin D."/>
            <person name="Andersson A."/>
            <person name="Bertilsson S."/>
            <person name="Dopson M."/>
        </authorList>
    </citation>
    <scope>NUCLEOTIDE SEQUENCE</scope>
    <source>
        <strain evidence="1">TM448B01698</strain>
    </source>
</reference>
<organism evidence="1">
    <name type="scientific">viral metagenome</name>
    <dbReference type="NCBI Taxonomy" id="1070528"/>
    <lineage>
        <taxon>unclassified sequences</taxon>
        <taxon>metagenomes</taxon>
        <taxon>organismal metagenomes</taxon>
    </lineage>
</organism>
<protein>
    <submittedName>
        <fullName evidence="1">Uncharacterized protein</fullName>
    </submittedName>
</protein>
<dbReference type="EMBL" id="MT144811">
    <property type="protein sequence ID" value="QJH99832.1"/>
    <property type="molecule type" value="Genomic_DNA"/>
</dbReference>